<dbReference type="RefSeq" id="XP_005702668.1">
    <property type="nucleotide sequence ID" value="XM_005702611.1"/>
</dbReference>
<evidence type="ECO:0000313" key="2">
    <source>
        <dbReference type="Proteomes" id="UP000030680"/>
    </source>
</evidence>
<reference evidence="2" key="1">
    <citation type="journal article" date="2013" name="Science">
        <title>Gene transfer from bacteria and archaea facilitated evolution of an extremophilic eukaryote.</title>
        <authorList>
            <person name="Schonknecht G."/>
            <person name="Chen W.H."/>
            <person name="Ternes C.M."/>
            <person name="Barbier G.G."/>
            <person name="Shrestha R.P."/>
            <person name="Stanke M."/>
            <person name="Brautigam A."/>
            <person name="Baker B.J."/>
            <person name="Banfield J.F."/>
            <person name="Garavito R.M."/>
            <person name="Carr K."/>
            <person name="Wilkerson C."/>
            <person name="Rensing S.A."/>
            <person name="Gagneul D."/>
            <person name="Dickenson N.E."/>
            <person name="Oesterhelt C."/>
            <person name="Lercher M.J."/>
            <person name="Weber A.P."/>
        </authorList>
    </citation>
    <scope>NUCLEOTIDE SEQUENCE [LARGE SCALE GENOMIC DNA]</scope>
    <source>
        <strain evidence="2">074W</strain>
    </source>
</reference>
<organism evidence="1 2">
    <name type="scientific">Galdieria sulphuraria</name>
    <name type="common">Red alga</name>
    <dbReference type="NCBI Taxonomy" id="130081"/>
    <lineage>
        <taxon>Eukaryota</taxon>
        <taxon>Rhodophyta</taxon>
        <taxon>Bangiophyceae</taxon>
        <taxon>Galdieriales</taxon>
        <taxon>Galdieriaceae</taxon>
        <taxon>Galdieria</taxon>
    </lineage>
</organism>
<evidence type="ECO:0000313" key="1">
    <source>
        <dbReference type="EMBL" id="EME26148.1"/>
    </source>
</evidence>
<dbReference type="GeneID" id="17085134"/>
<accession>M2XR55</accession>
<keyword evidence="2" id="KW-1185">Reference proteome</keyword>
<dbReference type="KEGG" id="gsl:Gasu_62060"/>
<gene>
    <name evidence="1" type="ORF">Gasu_62060</name>
</gene>
<dbReference type="Proteomes" id="UP000030680">
    <property type="component" value="Unassembled WGS sequence"/>
</dbReference>
<sequence length="102" mass="11657">MFKRICKSHPLQIVFGPYIVEEEVFALSRVLLICFSFQHTECHSVENSGSCSCQKGEKETQHFVQTGCVWIVYKVALKDIHEGLVELQQYYTSANIDVIVSD</sequence>
<dbReference type="AlphaFoldDB" id="M2XR55"/>
<dbReference type="EMBL" id="KB454595">
    <property type="protein sequence ID" value="EME26148.1"/>
    <property type="molecule type" value="Genomic_DNA"/>
</dbReference>
<protein>
    <submittedName>
        <fullName evidence="1">Uncharacterized protein</fullName>
    </submittedName>
</protein>
<name>M2XR55_GALSU</name>
<proteinExistence type="predicted"/>
<dbReference type="Gramene" id="EME26148">
    <property type="protein sequence ID" value="EME26148"/>
    <property type="gene ID" value="Gasu_62060"/>
</dbReference>